<dbReference type="Pfam" id="PF06271">
    <property type="entry name" value="RDD"/>
    <property type="match status" value="1"/>
</dbReference>
<dbReference type="PANTHER" id="PTHR36115">
    <property type="entry name" value="PROLINE-RICH ANTIGEN HOMOLOG-RELATED"/>
    <property type="match status" value="1"/>
</dbReference>
<keyword evidence="3 6" id="KW-0812">Transmembrane</keyword>
<keyword evidence="4 6" id="KW-1133">Transmembrane helix</keyword>
<evidence type="ECO:0000256" key="6">
    <source>
        <dbReference type="SAM" id="Phobius"/>
    </source>
</evidence>
<accession>A0AAW4YYC4</accession>
<gene>
    <name evidence="8" type="ORF">HOP61_19180</name>
</gene>
<dbReference type="RefSeq" id="WP_234240726.1">
    <property type="nucleotide sequence ID" value="NZ_JABFTS010000011.1"/>
</dbReference>
<reference evidence="8" key="1">
    <citation type="submission" date="2020-05" db="EMBL/GenBank/DDBJ databases">
        <authorList>
            <person name="Wang L."/>
            <person name="Shao Z."/>
        </authorList>
    </citation>
    <scope>NUCLEOTIDE SEQUENCE</scope>
    <source>
        <strain evidence="8">MCCC 1A05776</strain>
    </source>
</reference>
<evidence type="ECO:0000256" key="3">
    <source>
        <dbReference type="ARBA" id="ARBA00022692"/>
    </source>
</evidence>
<dbReference type="AlphaFoldDB" id="A0AAW4YYC4"/>
<organism evidence="8 9">
    <name type="scientific">Billgrantia desiderata</name>
    <dbReference type="NCBI Taxonomy" id="52021"/>
    <lineage>
        <taxon>Bacteria</taxon>
        <taxon>Pseudomonadati</taxon>
        <taxon>Pseudomonadota</taxon>
        <taxon>Gammaproteobacteria</taxon>
        <taxon>Oceanospirillales</taxon>
        <taxon>Halomonadaceae</taxon>
        <taxon>Billgrantia</taxon>
    </lineage>
</organism>
<evidence type="ECO:0000259" key="7">
    <source>
        <dbReference type="Pfam" id="PF06271"/>
    </source>
</evidence>
<evidence type="ECO:0000256" key="2">
    <source>
        <dbReference type="ARBA" id="ARBA00022475"/>
    </source>
</evidence>
<evidence type="ECO:0000313" key="8">
    <source>
        <dbReference type="EMBL" id="MCE8053420.1"/>
    </source>
</evidence>
<dbReference type="InterPro" id="IPR051791">
    <property type="entry name" value="Pra-immunoreactive"/>
</dbReference>
<feature type="domain" description="RDD" evidence="7">
    <location>
        <begin position="13"/>
        <end position="146"/>
    </location>
</feature>
<dbReference type="InterPro" id="IPR010432">
    <property type="entry name" value="RDD"/>
</dbReference>
<sequence length="159" mass="17891">MQRRFDQLDDVWPAGLGRRLGAMLYDAFLVAAIWIAIAVLHVAFVRYVLGLGPEDVGAGEPQRLTLQLLLLAGAFVFFAFSWMRGGMTLGMQAWRLRVQTPDGRSITLMQSLVRYVVAWLSLAAFGLGYLWVLLDRQRRSWPDIVSGTQVVVLPKATRR</sequence>
<evidence type="ECO:0000313" key="9">
    <source>
        <dbReference type="Proteomes" id="UP001320178"/>
    </source>
</evidence>
<dbReference type="GO" id="GO:0005886">
    <property type="term" value="C:plasma membrane"/>
    <property type="evidence" value="ECO:0007669"/>
    <property type="project" value="UniProtKB-SubCell"/>
</dbReference>
<feature type="transmembrane region" description="Helical" evidence="6">
    <location>
        <begin position="112"/>
        <end position="132"/>
    </location>
</feature>
<comment type="subcellular location">
    <subcellularLocation>
        <location evidence="1">Cell membrane</location>
        <topology evidence="1">Multi-pass membrane protein</topology>
    </subcellularLocation>
</comment>
<feature type="transmembrane region" description="Helical" evidence="6">
    <location>
        <begin position="64"/>
        <end position="83"/>
    </location>
</feature>
<evidence type="ECO:0000256" key="4">
    <source>
        <dbReference type="ARBA" id="ARBA00022989"/>
    </source>
</evidence>
<feature type="transmembrane region" description="Helical" evidence="6">
    <location>
        <begin position="20"/>
        <end position="44"/>
    </location>
</feature>
<comment type="caution">
    <text evidence="8">The sequence shown here is derived from an EMBL/GenBank/DDBJ whole genome shotgun (WGS) entry which is preliminary data.</text>
</comment>
<dbReference type="Proteomes" id="UP001320178">
    <property type="component" value="Unassembled WGS sequence"/>
</dbReference>
<dbReference type="PANTHER" id="PTHR36115:SF10">
    <property type="entry name" value="RDD DOMAIN-CONTAINING PROTEIN"/>
    <property type="match status" value="1"/>
</dbReference>
<keyword evidence="2" id="KW-1003">Cell membrane</keyword>
<keyword evidence="5 6" id="KW-0472">Membrane</keyword>
<proteinExistence type="predicted"/>
<evidence type="ECO:0000256" key="5">
    <source>
        <dbReference type="ARBA" id="ARBA00023136"/>
    </source>
</evidence>
<reference evidence="8" key="2">
    <citation type="journal article" date="2021" name="Front. Microbiol.">
        <title>Aerobic Denitrification and Heterotrophic Sulfur Oxidation in the Genus Halomonas Revealed by Six Novel Species Characterizations and Genome-Based Analysis.</title>
        <authorList>
            <person name="Wang L."/>
            <person name="Shao Z."/>
        </authorList>
    </citation>
    <scope>NUCLEOTIDE SEQUENCE</scope>
    <source>
        <strain evidence="8">MCCC 1A05776</strain>
    </source>
</reference>
<name>A0AAW4YYC4_9GAMM</name>
<protein>
    <submittedName>
        <fullName evidence="8">RDD family protein</fullName>
    </submittedName>
</protein>
<evidence type="ECO:0000256" key="1">
    <source>
        <dbReference type="ARBA" id="ARBA00004651"/>
    </source>
</evidence>
<dbReference type="EMBL" id="JABFTS010000011">
    <property type="protein sequence ID" value="MCE8053420.1"/>
    <property type="molecule type" value="Genomic_DNA"/>
</dbReference>